<dbReference type="Proteomes" id="UP000824178">
    <property type="component" value="Unassembled WGS sequence"/>
</dbReference>
<evidence type="ECO:0000313" key="1">
    <source>
        <dbReference type="EMBL" id="MBU3820031.1"/>
    </source>
</evidence>
<protein>
    <submittedName>
        <fullName evidence="1">Uncharacterized protein</fullName>
    </submittedName>
</protein>
<organism evidence="1 2">
    <name type="scientific">Candidatus Faecalibacterium intestinavium</name>
    <dbReference type="NCBI Taxonomy" id="2838580"/>
    <lineage>
        <taxon>Bacteria</taxon>
        <taxon>Bacillati</taxon>
        <taxon>Bacillota</taxon>
        <taxon>Clostridia</taxon>
        <taxon>Eubacteriales</taxon>
        <taxon>Oscillospiraceae</taxon>
        <taxon>Faecalibacterium</taxon>
    </lineage>
</organism>
<gene>
    <name evidence="1" type="ORF">H9864_06650</name>
</gene>
<proteinExistence type="predicted"/>
<sequence>MAAGKTRCCLRCGAYYTPTGPAQKYCPDCRLAVRACWSRTYYQKQAANQVNREVETREASLRLLAGAADWAGLSYGMLMAKSPEARAALIRQYQQSKGEKP</sequence>
<evidence type="ECO:0000313" key="2">
    <source>
        <dbReference type="Proteomes" id="UP000824178"/>
    </source>
</evidence>
<accession>A0A9E2NQS9</accession>
<dbReference type="EMBL" id="JAHLFH010000138">
    <property type="protein sequence ID" value="MBU3820031.1"/>
    <property type="molecule type" value="Genomic_DNA"/>
</dbReference>
<comment type="caution">
    <text evidence="1">The sequence shown here is derived from an EMBL/GenBank/DDBJ whole genome shotgun (WGS) entry which is preliminary data.</text>
</comment>
<reference evidence="1" key="1">
    <citation type="journal article" date="2021" name="PeerJ">
        <title>Extensive microbial diversity within the chicken gut microbiome revealed by metagenomics and culture.</title>
        <authorList>
            <person name="Gilroy R."/>
            <person name="Ravi A."/>
            <person name="Getino M."/>
            <person name="Pursley I."/>
            <person name="Horton D.L."/>
            <person name="Alikhan N.F."/>
            <person name="Baker D."/>
            <person name="Gharbi K."/>
            <person name="Hall N."/>
            <person name="Watson M."/>
            <person name="Adriaenssens E.M."/>
            <person name="Foster-Nyarko E."/>
            <person name="Jarju S."/>
            <person name="Secka A."/>
            <person name="Antonio M."/>
            <person name="Oren A."/>
            <person name="Chaudhuri R.R."/>
            <person name="La Ragione R."/>
            <person name="Hildebrand F."/>
            <person name="Pallen M.J."/>
        </authorList>
    </citation>
    <scope>NUCLEOTIDE SEQUENCE</scope>
    <source>
        <strain evidence="1">742</strain>
    </source>
</reference>
<name>A0A9E2NQS9_9FIRM</name>
<reference evidence="1" key="2">
    <citation type="submission" date="2021-04" db="EMBL/GenBank/DDBJ databases">
        <authorList>
            <person name="Gilroy R."/>
        </authorList>
    </citation>
    <scope>NUCLEOTIDE SEQUENCE</scope>
    <source>
        <strain evidence="1">742</strain>
    </source>
</reference>
<dbReference type="AlphaFoldDB" id="A0A9E2NQS9"/>